<dbReference type="EMBL" id="BNEE01000003">
    <property type="protein sequence ID" value="GHI82868.1"/>
    <property type="molecule type" value="Genomic_DNA"/>
</dbReference>
<evidence type="ECO:0008006" key="5">
    <source>
        <dbReference type="Google" id="ProtNLM"/>
    </source>
</evidence>
<dbReference type="OrthoDB" id="8159487at2"/>
<keyword evidence="1" id="KW-1133">Transmembrane helix</keyword>
<keyword evidence="4" id="KW-1185">Reference proteome</keyword>
<dbReference type="Pfam" id="PF06197">
    <property type="entry name" value="DUF998"/>
    <property type="match status" value="1"/>
</dbReference>
<feature type="transmembrane region" description="Helical" evidence="1">
    <location>
        <begin position="29"/>
        <end position="50"/>
    </location>
</feature>
<reference evidence="3" key="1">
    <citation type="submission" date="2020-09" db="EMBL/GenBank/DDBJ databases">
        <title>Whole genome shotgun sequence of Streptomyces xanthophaeus NBRC 12829.</title>
        <authorList>
            <person name="Komaki H."/>
            <person name="Tamura T."/>
        </authorList>
    </citation>
    <scope>NUCLEOTIDE SEQUENCE</scope>
    <source>
        <strain evidence="3">NBRC 12829</strain>
    </source>
</reference>
<comment type="caution">
    <text evidence="3">The sequence shown here is derived from an EMBL/GenBank/DDBJ whole genome shotgun (WGS) entry which is preliminary data.</text>
</comment>
<feature type="signal peptide" evidence="2">
    <location>
        <begin position="1"/>
        <end position="21"/>
    </location>
</feature>
<keyword evidence="1" id="KW-0472">Membrane</keyword>
<evidence type="ECO:0000313" key="3">
    <source>
        <dbReference type="EMBL" id="GHI82868.1"/>
    </source>
</evidence>
<feature type="chain" id="PRO_5039686235" description="DUF998 domain-containing protein" evidence="2">
    <location>
        <begin position="22"/>
        <end position="225"/>
    </location>
</feature>
<evidence type="ECO:0000256" key="1">
    <source>
        <dbReference type="SAM" id="Phobius"/>
    </source>
</evidence>
<dbReference type="RefSeq" id="WP_031147155.1">
    <property type="nucleotide sequence ID" value="NZ_BNEE01000003.1"/>
</dbReference>
<name>A0A919GXB4_9ACTN</name>
<protein>
    <recommendedName>
        <fullName evidence="5">DUF998 domain-containing protein</fullName>
    </recommendedName>
</protein>
<accession>A0A919GXB4</accession>
<feature type="transmembrane region" description="Helical" evidence="1">
    <location>
        <begin position="144"/>
        <end position="167"/>
    </location>
</feature>
<evidence type="ECO:0000313" key="4">
    <source>
        <dbReference type="Proteomes" id="UP000600026"/>
    </source>
</evidence>
<dbReference type="AlphaFoldDB" id="A0A919GXB4"/>
<keyword evidence="2" id="KW-0732">Signal</keyword>
<feature type="transmembrane region" description="Helical" evidence="1">
    <location>
        <begin position="70"/>
        <end position="92"/>
    </location>
</feature>
<feature type="transmembrane region" description="Helical" evidence="1">
    <location>
        <begin position="104"/>
        <end position="124"/>
    </location>
</feature>
<dbReference type="Proteomes" id="UP000600026">
    <property type="component" value="Unassembled WGS sequence"/>
</dbReference>
<organism evidence="3 4">
    <name type="scientific">Streptomyces xanthophaeus</name>
    <dbReference type="NCBI Taxonomy" id="67385"/>
    <lineage>
        <taxon>Bacteria</taxon>
        <taxon>Bacillati</taxon>
        <taxon>Actinomycetota</taxon>
        <taxon>Actinomycetes</taxon>
        <taxon>Kitasatosporales</taxon>
        <taxon>Streptomycetaceae</taxon>
        <taxon>Streptomyces</taxon>
    </lineage>
</organism>
<dbReference type="InterPro" id="IPR009339">
    <property type="entry name" value="DUF998"/>
</dbReference>
<sequence length="225" mass="22075">MTHTISASATASAATSASATAGSASSARVLLKGAAVAGPLFLVVGITQGLTREGFDFTRNAISQLSLGGLGWIQIANFFVAGALLIAGAVGMRRSVSQGPGRRAAPWSVGVFGASFLVSGVFSADPGAGFPAGTPDSATAVLSVHGAVHMAGGMVGYLALCAAFLVLARRFAAEGQRGWAIACRLLPVGVLAGFVGSGASVLSFTAGAALGLAGLAAVTARLARL</sequence>
<gene>
    <name evidence="3" type="ORF">Sxan_02320</name>
</gene>
<evidence type="ECO:0000256" key="2">
    <source>
        <dbReference type="SAM" id="SignalP"/>
    </source>
</evidence>
<proteinExistence type="predicted"/>
<keyword evidence="1" id="KW-0812">Transmembrane</keyword>